<sequence>MQKSNFSFTQLTWISIGLRLIFLFSLPILSQDFYRFIWDGRMLAEGISPYLFTPKQIMEQNPDLIQQSQELVNGMQDLNASHYSNYPPVSQWIYFLAAKLAPNSIIGAAVVMRVVLILADIGIIFIGKKILQHFQLPVKNIFWFALNPLIILELTGNLHFEGIMLFLVLLTIYLLIQFKWIFSALFFGLSVATKLLPLVLLPVFYQFFKNKNKDAGLFSTKQFFQFSCYSLLSISVFILSFWGLAEEDFISHFTESIGLWFGTFEFNASFYYLFRWVGFQLVGWNTIETLSKILAVLIFIFVIWLAFFTTSKKGKNVFVSLVFAASFYLFFSTTVHPWYLATPLLLSVFTQFRFVVVWSFLVMLSYAAYQQKIYQENLWLVALEYLIVLSYLAYELFYKKSKIKLA</sequence>
<dbReference type="EMBL" id="BMGM01000005">
    <property type="protein sequence ID" value="GGE33643.1"/>
    <property type="molecule type" value="Genomic_DNA"/>
</dbReference>
<feature type="transmembrane region" description="Helical" evidence="8">
    <location>
        <begin position="345"/>
        <end position="366"/>
    </location>
</feature>
<proteinExistence type="inferred from homology"/>
<keyword evidence="2" id="KW-0328">Glycosyltransferase</keyword>
<keyword evidence="3" id="KW-0808">Transferase</keyword>
<feature type="transmembrane region" description="Helical" evidence="8">
    <location>
        <begin position="289"/>
        <end position="310"/>
    </location>
</feature>
<feature type="transmembrane region" description="Helical" evidence="8">
    <location>
        <begin position="257"/>
        <end position="277"/>
    </location>
</feature>
<feature type="transmembrane region" description="Helical" evidence="8">
    <location>
        <begin position="158"/>
        <end position="176"/>
    </location>
</feature>
<evidence type="ECO:0000313" key="10">
    <source>
        <dbReference type="Proteomes" id="UP000599179"/>
    </source>
</evidence>
<name>A0ABQ1SEU7_9FLAO</name>
<accession>A0ABQ1SEU7</accession>
<evidence type="ECO:0000256" key="2">
    <source>
        <dbReference type="ARBA" id="ARBA00022676"/>
    </source>
</evidence>
<comment type="subcellular location">
    <subcellularLocation>
        <location evidence="1">Membrane</location>
        <topology evidence="1">Multi-pass membrane protein</topology>
    </subcellularLocation>
</comment>
<feature type="transmembrane region" description="Helical" evidence="8">
    <location>
        <begin position="317"/>
        <end position="339"/>
    </location>
</feature>
<evidence type="ECO:0000256" key="3">
    <source>
        <dbReference type="ARBA" id="ARBA00022679"/>
    </source>
</evidence>
<gene>
    <name evidence="9" type="ORF">GCM10010832_12270</name>
</gene>
<dbReference type="Proteomes" id="UP000599179">
    <property type="component" value="Unassembled WGS sequence"/>
</dbReference>
<feature type="transmembrane region" description="Helical" evidence="8">
    <location>
        <begin position="12"/>
        <end position="30"/>
    </location>
</feature>
<feature type="transmembrane region" description="Helical" evidence="8">
    <location>
        <begin position="183"/>
        <end position="204"/>
    </location>
</feature>
<evidence type="ECO:0000256" key="7">
    <source>
        <dbReference type="ARBA" id="ARBA00043987"/>
    </source>
</evidence>
<evidence type="ECO:0000256" key="1">
    <source>
        <dbReference type="ARBA" id="ARBA00004141"/>
    </source>
</evidence>
<dbReference type="InterPro" id="IPR049829">
    <property type="entry name" value="MptA/B-like"/>
</dbReference>
<feature type="transmembrane region" description="Helical" evidence="8">
    <location>
        <begin position="105"/>
        <end position="127"/>
    </location>
</feature>
<evidence type="ECO:0008006" key="11">
    <source>
        <dbReference type="Google" id="ProtNLM"/>
    </source>
</evidence>
<evidence type="ECO:0000256" key="4">
    <source>
        <dbReference type="ARBA" id="ARBA00022692"/>
    </source>
</evidence>
<keyword evidence="5 8" id="KW-1133">Transmembrane helix</keyword>
<dbReference type="NCBIfam" id="NF038066">
    <property type="entry name" value="MptB"/>
    <property type="match status" value="1"/>
</dbReference>
<protein>
    <recommendedName>
        <fullName evidence="11">Mannosyltransferase</fullName>
    </recommendedName>
</protein>
<organism evidence="9 10">
    <name type="scientific">Psychroflexus planctonicus</name>
    <dbReference type="NCBI Taxonomy" id="1526575"/>
    <lineage>
        <taxon>Bacteria</taxon>
        <taxon>Pseudomonadati</taxon>
        <taxon>Bacteroidota</taxon>
        <taxon>Flavobacteriia</taxon>
        <taxon>Flavobacteriales</taxon>
        <taxon>Flavobacteriaceae</taxon>
        <taxon>Psychroflexus</taxon>
    </lineage>
</organism>
<evidence type="ECO:0000256" key="6">
    <source>
        <dbReference type="ARBA" id="ARBA00023136"/>
    </source>
</evidence>
<feature type="transmembrane region" description="Helical" evidence="8">
    <location>
        <begin position="134"/>
        <end position="152"/>
    </location>
</feature>
<evidence type="ECO:0000256" key="8">
    <source>
        <dbReference type="SAM" id="Phobius"/>
    </source>
</evidence>
<keyword evidence="4 8" id="KW-0812">Transmembrane</keyword>
<keyword evidence="10" id="KW-1185">Reference proteome</keyword>
<keyword evidence="6 8" id="KW-0472">Membrane</keyword>
<feature type="transmembrane region" description="Helical" evidence="8">
    <location>
        <begin position="224"/>
        <end position="245"/>
    </location>
</feature>
<dbReference type="Pfam" id="PF26314">
    <property type="entry name" value="MptA_B_family"/>
    <property type="match status" value="1"/>
</dbReference>
<evidence type="ECO:0000313" key="9">
    <source>
        <dbReference type="EMBL" id="GGE33643.1"/>
    </source>
</evidence>
<comment type="similarity">
    <text evidence="7">Belongs to the MptA/B family.</text>
</comment>
<evidence type="ECO:0000256" key="5">
    <source>
        <dbReference type="ARBA" id="ARBA00022989"/>
    </source>
</evidence>
<reference evidence="10" key="1">
    <citation type="journal article" date="2019" name="Int. J. Syst. Evol. Microbiol.">
        <title>The Global Catalogue of Microorganisms (GCM) 10K type strain sequencing project: providing services to taxonomists for standard genome sequencing and annotation.</title>
        <authorList>
            <consortium name="The Broad Institute Genomics Platform"/>
            <consortium name="The Broad Institute Genome Sequencing Center for Infectious Disease"/>
            <person name="Wu L."/>
            <person name="Ma J."/>
        </authorList>
    </citation>
    <scope>NUCLEOTIDE SEQUENCE [LARGE SCALE GENOMIC DNA]</scope>
    <source>
        <strain evidence="10">CGMCC 1.12931</strain>
    </source>
</reference>
<comment type="caution">
    <text evidence="9">The sequence shown here is derived from an EMBL/GenBank/DDBJ whole genome shotgun (WGS) entry which is preliminary data.</text>
</comment>
<feature type="transmembrane region" description="Helical" evidence="8">
    <location>
        <begin position="378"/>
        <end position="397"/>
    </location>
</feature>